<evidence type="ECO:0000256" key="11">
    <source>
        <dbReference type="ARBA" id="ARBA00022989"/>
    </source>
</evidence>
<keyword evidence="6 15" id="KW-0812">Transmembrane</keyword>
<evidence type="ECO:0000256" key="7">
    <source>
        <dbReference type="ARBA" id="ARBA00022723"/>
    </source>
</evidence>
<dbReference type="GO" id="GO:0016020">
    <property type="term" value="C:membrane"/>
    <property type="evidence" value="ECO:0007669"/>
    <property type="project" value="UniProtKB-SubCell"/>
</dbReference>
<evidence type="ECO:0000256" key="14">
    <source>
        <dbReference type="PROSITE-ProRule" id="PRU00175"/>
    </source>
</evidence>
<keyword evidence="5" id="KW-0808">Transferase</keyword>
<keyword evidence="7" id="KW-0479">Metal-binding</keyword>
<comment type="catalytic activity">
    <reaction evidence="1">
        <text>S-ubiquitinyl-[E2 ubiquitin-conjugating enzyme]-L-cysteine + [acceptor protein]-L-lysine = [E2 ubiquitin-conjugating enzyme]-L-cysteine + N(6)-ubiquitinyl-[acceptor protein]-L-lysine.</text>
        <dbReference type="EC" id="2.3.2.27"/>
    </reaction>
</comment>
<proteinExistence type="inferred from homology"/>
<dbReference type="SMART" id="SM00184">
    <property type="entry name" value="RING"/>
    <property type="match status" value="1"/>
</dbReference>
<evidence type="ECO:0000259" key="16">
    <source>
        <dbReference type="PROSITE" id="PS50089"/>
    </source>
</evidence>
<evidence type="ECO:0000313" key="17">
    <source>
        <dbReference type="EMBL" id="CAK9181492.1"/>
    </source>
</evidence>
<evidence type="ECO:0000256" key="9">
    <source>
        <dbReference type="ARBA" id="ARBA00022786"/>
    </source>
</evidence>
<name>A0ABC8UKQ2_9AQUA</name>
<evidence type="ECO:0000256" key="12">
    <source>
        <dbReference type="ARBA" id="ARBA00023136"/>
    </source>
</evidence>
<gene>
    <name evidence="17" type="ORF">ILEXP_LOCUS51565</name>
</gene>
<reference evidence="17 18" key="1">
    <citation type="submission" date="2024-02" db="EMBL/GenBank/DDBJ databases">
        <authorList>
            <person name="Vignale AGUSTIN F."/>
            <person name="Sosa J E."/>
            <person name="Modenutti C."/>
        </authorList>
    </citation>
    <scope>NUCLEOTIDE SEQUENCE [LARGE SCALE GENOMIC DNA]</scope>
</reference>
<evidence type="ECO:0000256" key="5">
    <source>
        <dbReference type="ARBA" id="ARBA00022679"/>
    </source>
</evidence>
<comment type="similarity">
    <text evidence="13">Belongs to the RING-type zinc finger family. ATL subfamily.</text>
</comment>
<evidence type="ECO:0000256" key="10">
    <source>
        <dbReference type="ARBA" id="ARBA00022833"/>
    </source>
</evidence>
<dbReference type="AlphaFoldDB" id="A0ABC8UKQ2"/>
<dbReference type="EC" id="2.3.2.27" evidence="4"/>
<keyword evidence="12 15" id="KW-0472">Membrane</keyword>
<evidence type="ECO:0000313" key="18">
    <source>
        <dbReference type="Proteomes" id="UP001642360"/>
    </source>
</evidence>
<comment type="pathway">
    <text evidence="3">Protein modification; protein ubiquitination.</text>
</comment>
<accession>A0ABC8UKQ2</accession>
<dbReference type="GO" id="GO:0008270">
    <property type="term" value="F:zinc ion binding"/>
    <property type="evidence" value="ECO:0007669"/>
    <property type="project" value="UniProtKB-KW"/>
</dbReference>
<evidence type="ECO:0000256" key="6">
    <source>
        <dbReference type="ARBA" id="ARBA00022692"/>
    </source>
</evidence>
<evidence type="ECO:0000256" key="2">
    <source>
        <dbReference type="ARBA" id="ARBA00004167"/>
    </source>
</evidence>
<dbReference type="CDD" id="cd16461">
    <property type="entry name" value="RING-H2_EL5-like"/>
    <property type="match status" value="1"/>
</dbReference>
<dbReference type="Pfam" id="PF13639">
    <property type="entry name" value="zf-RING_2"/>
    <property type="match status" value="1"/>
</dbReference>
<keyword evidence="8 14" id="KW-0863">Zinc-finger</keyword>
<keyword evidence="10" id="KW-0862">Zinc</keyword>
<dbReference type="PROSITE" id="PS50089">
    <property type="entry name" value="ZF_RING_2"/>
    <property type="match status" value="1"/>
</dbReference>
<keyword evidence="9" id="KW-0833">Ubl conjugation pathway</keyword>
<evidence type="ECO:0000256" key="3">
    <source>
        <dbReference type="ARBA" id="ARBA00004906"/>
    </source>
</evidence>
<keyword evidence="18" id="KW-1185">Reference proteome</keyword>
<dbReference type="GO" id="GO:0061630">
    <property type="term" value="F:ubiquitin protein ligase activity"/>
    <property type="evidence" value="ECO:0007669"/>
    <property type="project" value="UniProtKB-EC"/>
</dbReference>
<keyword evidence="11 15" id="KW-1133">Transmembrane helix</keyword>
<comment type="caution">
    <text evidence="17">The sequence shown here is derived from an EMBL/GenBank/DDBJ whole genome shotgun (WGS) entry which is preliminary data.</text>
</comment>
<dbReference type="Gene3D" id="3.30.40.10">
    <property type="entry name" value="Zinc/RING finger domain, C3HC4 (zinc finger)"/>
    <property type="match status" value="1"/>
</dbReference>
<dbReference type="InterPro" id="IPR044600">
    <property type="entry name" value="ATL1/ATL16-like"/>
</dbReference>
<evidence type="ECO:0000256" key="1">
    <source>
        <dbReference type="ARBA" id="ARBA00000900"/>
    </source>
</evidence>
<dbReference type="EMBL" id="CAUOFW020008058">
    <property type="protein sequence ID" value="CAK9181492.1"/>
    <property type="molecule type" value="Genomic_DNA"/>
</dbReference>
<protein>
    <recommendedName>
        <fullName evidence="4">RING-type E3 ubiquitin transferase</fullName>
        <ecNumber evidence="4">2.3.2.27</ecNumber>
    </recommendedName>
</protein>
<evidence type="ECO:0000256" key="4">
    <source>
        <dbReference type="ARBA" id="ARBA00012483"/>
    </source>
</evidence>
<evidence type="ECO:0000256" key="15">
    <source>
        <dbReference type="SAM" id="Phobius"/>
    </source>
</evidence>
<dbReference type="SUPFAM" id="SSF57850">
    <property type="entry name" value="RING/U-box"/>
    <property type="match status" value="1"/>
</dbReference>
<feature type="domain" description="RING-type" evidence="16">
    <location>
        <begin position="113"/>
        <end position="155"/>
    </location>
</feature>
<organism evidence="17 18">
    <name type="scientific">Ilex paraguariensis</name>
    <name type="common">yerba mate</name>
    <dbReference type="NCBI Taxonomy" id="185542"/>
    <lineage>
        <taxon>Eukaryota</taxon>
        <taxon>Viridiplantae</taxon>
        <taxon>Streptophyta</taxon>
        <taxon>Embryophyta</taxon>
        <taxon>Tracheophyta</taxon>
        <taxon>Spermatophyta</taxon>
        <taxon>Magnoliopsida</taxon>
        <taxon>eudicotyledons</taxon>
        <taxon>Gunneridae</taxon>
        <taxon>Pentapetalae</taxon>
        <taxon>asterids</taxon>
        <taxon>campanulids</taxon>
        <taxon>Aquifoliales</taxon>
        <taxon>Aquifoliaceae</taxon>
        <taxon>Ilex</taxon>
    </lineage>
</organism>
<evidence type="ECO:0000256" key="8">
    <source>
        <dbReference type="ARBA" id="ARBA00022771"/>
    </source>
</evidence>
<dbReference type="InterPro" id="IPR013083">
    <property type="entry name" value="Znf_RING/FYVE/PHD"/>
</dbReference>
<sequence>MTAPQNSPLTMYPLHSSMGDRSNRILGLSPLTVALIGVASATTLLLIYHCVVSRWCNPRAPVPSLRHQQLAVSNAEGTPTISIEISSLTELIPSHKYNKDIALVSKTAEDGTCAVCLCEFQDGEPVRVLPECLHPFHAPCIDMWLFSHSNCPLCRAATTPSRQSLGHRLESEAFRLEIHQP</sequence>
<comment type="subcellular location">
    <subcellularLocation>
        <location evidence="2">Membrane</location>
        <topology evidence="2">Single-pass membrane protein</topology>
    </subcellularLocation>
</comment>
<dbReference type="PANTHER" id="PTHR46913:SF1">
    <property type="entry name" value="RING-H2 FINGER PROTEIN ATL16"/>
    <property type="match status" value="1"/>
</dbReference>
<evidence type="ECO:0000256" key="13">
    <source>
        <dbReference type="ARBA" id="ARBA00024209"/>
    </source>
</evidence>
<dbReference type="Proteomes" id="UP001642360">
    <property type="component" value="Unassembled WGS sequence"/>
</dbReference>
<feature type="transmembrane region" description="Helical" evidence="15">
    <location>
        <begin position="25"/>
        <end position="48"/>
    </location>
</feature>
<dbReference type="InterPro" id="IPR001841">
    <property type="entry name" value="Znf_RING"/>
</dbReference>
<dbReference type="PANTHER" id="PTHR46913">
    <property type="entry name" value="RING-H2 FINGER PROTEIN ATL16"/>
    <property type="match status" value="1"/>
</dbReference>